<name>A0A085U4U0_YERRU</name>
<dbReference type="InterPro" id="IPR009998">
    <property type="entry name" value="YfaZ"/>
</dbReference>
<protein>
    <submittedName>
        <fullName evidence="3">Putative outer membrane porin protein</fullName>
    </submittedName>
</protein>
<evidence type="ECO:0000313" key="3">
    <source>
        <dbReference type="EMBL" id="SUQ01877.1"/>
    </source>
</evidence>
<dbReference type="GeneID" id="66880088"/>
<evidence type="ECO:0000313" key="4">
    <source>
        <dbReference type="Proteomes" id="UP000255169"/>
    </source>
</evidence>
<organism evidence="3 4">
    <name type="scientific">Yersinia ruckeri</name>
    <dbReference type="NCBI Taxonomy" id="29486"/>
    <lineage>
        <taxon>Bacteria</taxon>
        <taxon>Pseudomonadati</taxon>
        <taxon>Pseudomonadota</taxon>
        <taxon>Gammaproteobacteria</taxon>
        <taxon>Enterobacterales</taxon>
        <taxon>Yersiniaceae</taxon>
        <taxon>Yersinia</taxon>
    </lineage>
</organism>
<reference evidence="2" key="1">
    <citation type="journal article" date="2015" name="Genome Announc.">
        <title>Complete Genome Sequence of Yersinia ruckeri Strain CSF007-82, Etiologic Agent of Red Mouth Disease in Salmonid Fish.</title>
        <authorList>
            <person name="Nelson M.C."/>
            <person name="LaPatra S.E."/>
            <person name="Welch T.J."/>
            <person name="Graf J."/>
        </authorList>
    </citation>
    <scope>NUCLEOTIDE SEQUENCE</scope>
    <source>
        <strain evidence="2">CSF007-82</strain>
    </source>
</reference>
<dbReference type="InterPro" id="IPR011250">
    <property type="entry name" value="OMP/PagP_B-barrel"/>
</dbReference>
<evidence type="ECO:0000313" key="2">
    <source>
        <dbReference type="EMBL" id="CEK28195.1"/>
    </source>
</evidence>
<dbReference type="SUPFAM" id="SSF56925">
    <property type="entry name" value="OMPA-like"/>
    <property type="match status" value="1"/>
</dbReference>
<dbReference type="RefSeq" id="WP_038244209.1">
    <property type="nucleotide sequence ID" value="NZ_CABIHR010000043.1"/>
</dbReference>
<dbReference type="eggNOG" id="ENOG5030AVP">
    <property type="taxonomic scope" value="Bacteria"/>
</dbReference>
<proteinExistence type="predicted"/>
<dbReference type="PATRIC" id="fig|29486.44.peg.2620"/>
<dbReference type="EMBL" id="LN681231">
    <property type="protein sequence ID" value="CEK28195.1"/>
    <property type="molecule type" value="Genomic_DNA"/>
</dbReference>
<feature type="chain" id="PRO_5015029209" evidence="1">
    <location>
        <begin position="22"/>
        <end position="180"/>
    </location>
</feature>
<dbReference type="KEGG" id="yrb:UGYR_04690"/>
<gene>
    <name evidence="3" type="primary">yfaZ</name>
    <name evidence="2" type="ORF">CSF007_12280</name>
    <name evidence="3" type="ORF">NCTC10476_03260</name>
</gene>
<accession>A0A085U4U0</accession>
<reference evidence="3 4" key="2">
    <citation type="submission" date="2018-06" db="EMBL/GenBank/DDBJ databases">
        <authorList>
            <consortium name="Pathogen Informatics"/>
            <person name="Doyle S."/>
        </authorList>
    </citation>
    <scope>NUCLEOTIDE SEQUENCE [LARGE SCALE GENOMIC DNA]</scope>
    <source>
        <strain evidence="3 4">NCTC10476</strain>
    </source>
</reference>
<evidence type="ECO:0000256" key="1">
    <source>
        <dbReference type="SAM" id="SignalP"/>
    </source>
</evidence>
<dbReference type="Proteomes" id="UP000255169">
    <property type="component" value="Unassembled WGS sequence"/>
</dbReference>
<feature type="signal peptide" evidence="1">
    <location>
        <begin position="1"/>
        <end position="21"/>
    </location>
</feature>
<sequence length="180" mass="18727">MKKTFIACAASLLFVAGSASAISITGEAGRHYTNLGFGMGTNTGGLTMSGNWARSDHDGEMAGFGLGFNLPIGSLMATIGGKGIYMAPEDGKNGGAIAVGGGLSYPITKSFTLYGEGYVAPESMTSGMKSYTEANAGVRWNVLRPLTIDAGYRYINMEGKDGHRDNRLADGIYLGAGLNF</sequence>
<dbReference type="OrthoDB" id="6506259at2"/>
<dbReference type="EMBL" id="UHJG01000001">
    <property type="protein sequence ID" value="SUQ01877.1"/>
    <property type="molecule type" value="Genomic_DNA"/>
</dbReference>
<dbReference type="Pfam" id="PF07437">
    <property type="entry name" value="YfaZ"/>
    <property type="match status" value="1"/>
</dbReference>
<dbReference type="AlphaFoldDB" id="A0A085U4U0"/>
<keyword evidence="1" id="KW-0732">Signal</keyword>
<keyword evidence="4" id="KW-1185">Reference proteome</keyword>